<dbReference type="Proteomes" id="UP000280066">
    <property type="component" value="Unassembled WGS sequence"/>
</dbReference>
<proteinExistence type="predicted"/>
<keyword evidence="2" id="KW-1185">Reference proteome</keyword>
<evidence type="ECO:0000313" key="2">
    <source>
        <dbReference type="Proteomes" id="UP000280066"/>
    </source>
</evidence>
<dbReference type="Pfam" id="PF14054">
    <property type="entry name" value="DUF4249"/>
    <property type="match status" value="1"/>
</dbReference>
<accession>A0A3R9LX92</accession>
<dbReference type="PROSITE" id="PS51257">
    <property type="entry name" value="PROKAR_LIPOPROTEIN"/>
    <property type="match status" value="1"/>
</dbReference>
<sequence>MRLPHSTLCMSALTRLLMGCWLLVLSGCVEPYTPEAVTAPSNYLVVNGFINGNGTTRIRLSRSVQISSPSVFPAERRASVAIQSLSGQRYPLTETDTAGLYTSKQLTLPANQSYRLYIRTTSGREYASDYAPLKLTPAIDQLQGRVQSNGVQLYLSTHDDQNLTQYYRWEYEETWEFTSAYESLYRYAGNNRMVQRKEDIYHCWRFIPSTTIVTTSTVRLAQDAVRDYRLLFIPLASERLLSRYSVLVRQYALSQAEFDYWEAVKKNTENIGTLFDPLPSQIQGNVHSLTDAQEPVLGFVGAATVVGKRIFITRADLPRDWIPQHEGYELCTGLDYWPNSIKYKDYTMDDMFGDSVYRTPVARQGTVYTMQTMACVDCRLRGTNHKPSYWP</sequence>
<comment type="caution">
    <text evidence="1">The sequence shown here is derived from an EMBL/GenBank/DDBJ whole genome shotgun (WGS) entry which is preliminary data.</text>
</comment>
<gene>
    <name evidence="1" type="ORF">EI290_15520</name>
</gene>
<organism evidence="1 2">
    <name type="scientific">Hymenobacter metallilatus</name>
    <dbReference type="NCBI Taxonomy" id="2493666"/>
    <lineage>
        <taxon>Bacteria</taxon>
        <taxon>Pseudomonadati</taxon>
        <taxon>Bacteroidota</taxon>
        <taxon>Cytophagia</taxon>
        <taxon>Cytophagales</taxon>
        <taxon>Hymenobacteraceae</taxon>
        <taxon>Hymenobacter</taxon>
    </lineage>
</organism>
<dbReference type="OrthoDB" id="1062680at2"/>
<evidence type="ECO:0000313" key="1">
    <source>
        <dbReference type="EMBL" id="RSK30255.1"/>
    </source>
</evidence>
<reference evidence="1 2" key="1">
    <citation type="submission" date="2018-12" db="EMBL/GenBank/DDBJ databases">
        <authorList>
            <person name="Feng G."/>
            <person name="Zhu H."/>
        </authorList>
    </citation>
    <scope>NUCLEOTIDE SEQUENCE [LARGE SCALE GENOMIC DNA]</scope>
    <source>
        <strain evidence="1 2">9PBR-2</strain>
    </source>
</reference>
<protein>
    <submittedName>
        <fullName evidence="1">DUF4249 domain-containing protein</fullName>
    </submittedName>
</protein>
<dbReference type="InterPro" id="IPR025345">
    <property type="entry name" value="DUF4249"/>
</dbReference>
<name>A0A3R9LX92_9BACT</name>
<dbReference type="EMBL" id="RWIS01000010">
    <property type="protein sequence ID" value="RSK30255.1"/>
    <property type="molecule type" value="Genomic_DNA"/>
</dbReference>
<dbReference type="AlphaFoldDB" id="A0A3R9LX92"/>